<feature type="region of interest" description="Disordered" evidence="1">
    <location>
        <begin position="70"/>
        <end position="99"/>
    </location>
</feature>
<proteinExistence type="predicted"/>
<sequence>MTSLPPPMDEDAGRILRFGEALDALGQDTGDFIVRISLRAITGEPIGEKILSRRELERLTDVTESLVSYSKDDEAETAPGGNGAWTLDSGVPGPGPEVDAETVDEIEQVFTSIDLGEQGDQ</sequence>
<reference evidence="2 3" key="1">
    <citation type="submission" date="2018-11" db="EMBL/GenBank/DDBJ databases">
        <title>Whole genome sequence of Streptomyces chrestomyceticus NBRC 13444(T).</title>
        <authorList>
            <person name="Komaki H."/>
            <person name="Tamura T."/>
        </authorList>
    </citation>
    <scope>NUCLEOTIDE SEQUENCE [LARGE SCALE GENOMIC DNA]</scope>
    <source>
        <strain evidence="2 3">NBRC 13444</strain>
    </source>
</reference>
<evidence type="ECO:0000256" key="1">
    <source>
        <dbReference type="SAM" id="MobiDB-lite"/>
    </source>
</evidence>
<protein>
    <submittedName>
        <fullName evidence="2">Uncharacterized protein</fullName>
    </submittedName>
</protein>
<accession>A0A7U9KYY4</accession>
<dbReference type="GeneID" id="95624564"/>
<dbReference type="RefSeq" id="WP_125047296.1">
    <property type="nucleotide sequence ID" value="NZ_BHZC01000001.1"/>
</dbReference>
<dbReference type="AlphaFoldDB" id="A0A7U9KYY4"/>
<dbReference type="EMBL" id="BHZC01000001">
    <property type="protein sequence ID" value="GCD37984.1"/>
    <property type="molecule type" value="Genomic_DNA"/>
</dbReference>
<evidence type="ECO:0000313" key="2">
    <source>
        <dbReference type="EMBL" id="GCD37984.1"/>
    </source>
</evidence>
<name>A0A7U9KYY4_9ACTN</name>
<evidence type="ECO:0000313" key="3">
    <source>
        <dbReference type="Proteomes" id="UP000287830"/>
    </source>
</evidence>
<comment type="caution">
    <text evidence="2">The sequence shown here is derived from an EMBL/GenBank/DDBJ whole genome shotgun (WGS) entry which is preliminary data.</text>
</comment>
<organism evidence="2 3">
    <name type="scientific">Streptomyces chrestomyceticus JCM 4735</name>
    <dbReference type="NCBI Taxonomy" id="1306181"/>
    <lineage>
        <taxon>Bacteria</taxon>
        <taxon>Bacillati</taxon>
        <taxon>Actinomycetota</taxon>
        <taxon>Actinomycetes</taxon>
        <taxon>Kitasatosporales</taxon>
        <taxon>Streptomycetaceae</taxon>
        <taxon>Streptomyces</taxon>
    </lineage>
</organism>
<dbReference type="Proteomes" id="UP000287830">
    <property type="component" value="Unassembled WGS sequence"/>
</dbReference>
<gene>
    <name evidence="2" type="ORF">OEIGOIKO_05794</name>
</gene>